<dbReference type="EMBL" id="CAJPWZ010003121">
    <property type="protein sequence ID" value="CAG2252451.1"/>
    <property type="molecule type" value="Genomic_DNA"/>
</dbReference>
<dbReference type="Proteomes" id="UP000683360">
    <property type="component" value="Unassembled WGS sequence"/>
</dbReference>
<feature type="compositionally biased region" description="Acidic residues" evidence="1">
    <location>
        <begin position="298"/>
        <end position="315"/>
    </location>
</feature>
<feature type="region of interest" description="Disordered" evidence="1">
    <location>
        <begin position="144"/>
        <end position="165"/>
    </location>
</feature>
<feature type="compositionally biased region" description="Polar residues" evidence="1">
    <location>
        <begin position="147"/>
        <end position="165"/>
    </location>
</feature>
<comment type="caution">
    <text evidence="2">The sequence shown here is derived from an EMBL/GenBank/DDBJ whole genome shotgun (WGS) entry which is preliminary data.</text>
</comment>
<organism evidence="2 3">
    <name type="scientific">Mytilus edulis</name>
    <name type="common">Blue mussel</name>
    <dbReference type="NCBI Taxonomy" id="6550"/>
    <lineage>
        <taxon>Eukaryota</taxon>
        <taxon>Metazoa</taxon>
        <taxon>Spiralia</taxon>
        <taxon>Lophotrochozoa</taxon>
        <taxon>Mollusca</taxon>
        <taxon>Bivalvia</taxon>
        <taxon>Autobranchia</taxon>
        <taxon>Pteriomorphia</taxon>
        <taxon>Mytilida</taxon>
        <taxon>Mytiloidea</taxon>
        <taxon>Mytilidae</taxon>
        <taxon>Mytilinae</taxon>
        <taxon>Mytilus</taxon>
    </lineage>
</organism>
<proteinExistence type="predicted"/>
<feature type="compositionally biased region" description="Polar residues" evidence="1">
    <location>
        <begin position="386"/>
        <end position="395"/>
    </location>
</feature>
<reference evidence="2" key="1">
    <citation type="submission" date="2021-03" db="EMBL/GenBank/DDBJ databases">
        <authorList>
            <person name="Bekaert M."/>
        </authorList>
    </citation>
    <scope>NUCLEOTIDE SEQUENCE</scope>
</reference>
<gene>
    <name evidence="2" type="ORF">MEDL_64116</name>
</gene>
<evidence type="ECO:0000256" key="1">
    <source>
        <dbReference type="SAM" id="MobiDB-lite"/>
    </source>
</evidence>
<evidence type="ECO:0000313" key="3">
    <source>
        <dbReference type="Proteomes" id="UP000683360"/>
    </source>
</evidence>
<evidence type="ECO:0000313" key="2">
    <source>
        <dbReference type="EMBL" id="CAG2252451.1"/>
    </source>
</evidence>
<keyword evidence="3" id="KW-1185">Reference proteome</keyword>
<dbReference type="OrthoDB" id="6111366at2759"/>
<dbReference type="AlphaFoldDB" id="A0A8S3V7I6"/>
<name>A0A8S3V7I6_MYTED</name>
<feature type="compositionally biased region" description="Basic and acidic residues" evidence="1">
    <location>
        <begin position="265"/>
        <end position="297"/>
    </location>
</feature>
<feature type="region of interest" description="Disordered" evidence="1">
    <location>
        <begin position="265"/>
        <end position="395"/>
    </location>
</feature>
<protein>
    <submittedName>
        <fullName evidence="2">Uncharacterized protein</fullName>
    </submittedName>
</protein>
<sequence>MSVLCFDGEIIQIPEYIVRIVKRAQEIIASENEGKPTINILDGEVLSRSQTDESEPKVRGPDGNVQTLSEYILGIIRAAQKIVQEDYPQEEDIKDYDKFIDNTFEAMLSEVDSSDSNDESTAVIQGVVDKLIDEVCSSPKLKMPEMESSSVSTFQEEPQNVASETMNDADNKIEKAKNILENGLTSVENIEVKNVVTEDDTNDAKDITKTETSNVSEEFREIKNEIEEIAVEKVEKISPDISNDELEKIAEKFVENICNDAKNEFFVEEENKANEKTDSIKDSDEGIDKDLENQDKEETNEDDNGQIDKEEEEEASENKIQNHSAKVHPEDSKPAVANQEDITQTESLPTEGKSGKDQKYDVTKDKIKPKRRSRGIRNSFRRMFSCFSTKSSQLE</sequence>
<accession>A0A8S3V7I6</accession>
<feature type="compositionally biased region" description="Basic and acidic residues" evidence="1">
    <location>
        <begin position="353"/>
        <end position="366"/>
    </location>
</feature>